<gene>
    <name evidence="2" type="ORF">B0H67DRAFT_565143</name>
</gene>
<evidence type="ECO:0000313" key="3">
    <source>
        <dbReference type="Proteomes" id="UP001172102"/>
    </source>
</evidence>
<feature type="non-terminal residue" evidence="2">
    <location>
        <position position="238"/>
    </location>
</feature>
<dbReference type="AlphaFoldDB" id="A0AA40E994"/>
<evidence type="ECO:0000256" key="1">
    <source>
        <dbReference type="SAM" id="MobiDB-lite"/>
    </source>
</evidence>
<feature type="region of interest" description="Disordered" evidence="1">
    <location>
        <begin position="1"/>
        <end position="21"/>
    </location>
</feature>
<dbReference type="Proteomes" id="UP001172102">
    <property type="component" value="Unassembled WGS sequence"/>
</dbReference>
<comment type="caution">
    <text evidence="2">The sequence shown here is derived from an EMBL/GenBank/DDBJ whole genome shotgun (WGS) entry which is preliminary data.</text>
</comment>
<reference evidence="2" key="1">
    <citation type="submission" date="2023-06" db="EMBL/GenBank/DDBJ databases">
        <title>Genome-scale phylogeny and comparative genomics of the fungal order Sordariales.</title>
        <authorList>
            <consortium name="Lawrence Berkeley National Laboratory"/>
            <person name="Hensen N."/>
            <person name="Bonometti L."/>
            <person name="Westerberg I."/>
            <person name="Brannstrom I.O."/>
            <person name="Guillou S."/>
            <person name="Cros-Aarteil S."/>
            <person name="Calhoun S."/>
            <person name="Haridas S."/>
            <person name="Kuo A."/>
            <person name="Mondo S."/>
            <person name="Pangilinan J."/>
            <person name="Riley R."/>
            <person name="Labutti K."/>
            <person name="Andreopoulos B."/>
            <person name="Lipzen A."/>
            <person name="Chen C."/>
            <person name="Yanf M."/>
            <person name="Daum C."/>
            <person name="Ng V."/>
            <person name="Clum A."/>
            <person name="Steindorff A."/>
            <person name="Ohm R."/>
            <person name="Martin F."/>
            <person name="Silar P."/>
            <person name="Natvig D."/>
            <person name="Lalanne C."/>
            <person name="Gautier V."/>
            <person name="Ament-Velasquez S.L."/>
            <person name="Kruys A."/>
            <person name="Hutchinson M.I."/>
            <person name="Powell A.J."/>
            <person name="Barry K."/>
            <person name="Miller A.N."/>
            <person name="Grigoriev I.V."/>
            <person name="Debuchy R."/>
            <person name="Gladieux P."/>
            <person name="Thoren M.H."/>
            <person name="Johannesson H."/>
        </authorList>
    </citation>
    <scope>NUCLEOTIDE SEQUENCE</scope>
    <source>
        <strain evidence="2">SMH4607-1</strain>
    </source>
</reference>
<feature type="compositionally biased region" description="Polar residues" evidence="1">
    <location>
        <begin position="1"/>
        <end position="14"/>
    </location>
</feature>
<organism evidence="2 3">
    <name type="scientific">Lasiosphaeris hirsuta</name>
    <dbReference type="NCBI Taxonomy" id="260670"/>
    <lineage>
        <taxon>Eukaryota</taxon>
        <taxon>Fungi</taxon>
        <taxon>Dikarya</taxon>
        <taxon>Ascomycota</taxon>
        <taxon>Pezizomycotina</taxon>
        <taxon>Sordariomycetes</taxon>
        <taxon>Sordariomycetidae</taxon>
        <taxon>Sordariales</taxon>
        <taxon>Lasiosphaeriaceae</taxon>
        <taxon>Lasiosphaeris</taxon>
    </lineage>
</organism>
<proteinExistence type="predicted"/>
<sequence>MGTRNTNTSGTIETKQSRGQRRCRDMEILARGTDRPFSSHGSGLRPVRVCSHPTARCNVQSPDREQCHPIKTDSQPMKQWEIYILVRHRDLMTAVARSRRSPSHCQVIMMPPCLLSYRMVRYDKPAGPPASDLPQIFPSASILMDATSLLPQGAIHLIFSRIVGRVEESPKLPRILPIALRIAHTASGPRVPQSPSFTQRLLVTPRNGPSIPIPSGWSNVVSPSVHRLSISVGTAWAC</sequence>
<evidence type="ECO:0000313" key="2">
    <source>
        <dbReference type="EMBL" id="KAK0731555.1"/>
    </source>
</evidence>
<dbReference type="EMBL" id="JAUKUA010000001">
    <property type="protein sequence ID" value="KAK0731555.1"/>
    <property type="molecule type" value="Genomic_DNA"/>
</dbReference>
<name>A0AA40E994_9PEZI</name>
<keyword evidence="3" id="KW-1185">Reference proteome</keyword>
<accession>A0AA40E994</accession>
<protein>
    <submittedName>
        <fullName evidence="2">Uncharacterized protein</fullName>
    </submittedName>
</protein>